<name>A0A5C5WIY1_9PLAN</name>
<dbReference type="GO" id="GO:0008270">
    <property type="term" value="F:zinc ion binding"/>
    <property type="evidence" value="ECO:0007669"/>
    <property type="project" value="UniProtKB-KW"/>
</dbReference>
<dbReference type="AlphaFoldDB" id="A0A5C5WIY1"/>
<accession>A0A5C5WIY1</accession>
<comment type="caution">
    <text evidence="1">The sequence shown here is derived from an EMBL/GenBank/DDBJ whole genome shotgun (WGS) entry which is preliminary data.</text>
</comment>
<dbReference type="RefSeq" id="WP_146511218.1">
    <property type="nucleotide sequence ID" value="NZ_SIHI01000016.1"/>
</dbReference>
<dbReference type="SUPFAM" id="SSF63829">
    <property type="entry name" value="Calcium-dependent phosphotriesterase"/>
    <property type="match status" value="1"/>
</dbReference>
<dbReference type="PANTHER" id="PTHR24104:SF25">
    <property type="entry name" value="PROTEIN LIN-41"/>
    <property type="match status" value="1"/>
</dbReference>
<gene>
    <name evidence="1" type="primary">vgb_2</name>
    <name evidence="1" type="ORF">KOR42_37890</name>
</gene>
<dbReference type="Gene3D" id="2.120.10.30">
    <property type="entry name" value="TolB, C-terminal domain"/>
    <property type="match status" value="1"/>
</dbReference>
<sequence>MNTASNSIAAMIMVITGVLLTMPGEVEAKNDWLKGTVQTGGTKHSKPKSKVRVTLYEATEGSPIVVGQTTSKKNGNFKLKARKNQTDSIFFVTANVGYGDEYVAILGPKLPPEVTINELTTVAAAYSMAQFYRTGEISGNAFSLQIAAMMAENIASARSGRTSEVLQKSPNADQTNSLRTVRSLSNLLVATTDNYLIRSTLMYLTETDSGERPRNTVVALANLARDPSWNSSYIYWLTKVKRVYTPVLHQEPDAWVVTVKVNDSGDDAFLFGGPANVAFDSRGYVWVANNVVQGTPNSARNIMVLKPNGKPADGGPGLPTSPISGGGILGVGWGITVTPDDHVWVGNFGWGDLKPTESPTDDDANGSTSLISPAGVPLSVPIGFFGGTLRVQAIKLDADGNVWSASFDNDKVVMYPGGDPTNPREVDFAANSAPFGIAVAPDGAVWVTNSGGLSGQHQSSVAKIILNNNGDPVVEFSHDVGETLKVIAVDSMGNAWFASQKNHTVYAYAPDGTQIGAYTGGGIYGPWGIAIDGEDNIWVSNFGPLELDNVLTQGRLSKLAGANPATRPLNTSIGTPISPPTGYTVQSAGEEVLLHDGTPLNGPDSNLPSYVPMMRQTSVQIDQAGNVWTVNNWKPKIATDVLGFDSGTIDEDGNPGGDGLIIFVGLAPPPK</sequence>
<keyword evidence="2" id="KW-1185">Reference proteome</keyword>
<dbReference type="GO" id="GO:0016829">
    <property type="term" value="F:lyase activity"/>
    <property type="evidence" value="ECO:0007669"/>
    <property type="project" value="UniProtKB-KW"/>
</dbReference>
<proteinExistence type="predicted"/>
<evidence type="ECO:0000313" key="1">
    <source>
        <dbReference type="EMBL" id="TWT49971.1"/>
    </source>
</evidence>
<keyword evidence="1" id="KW-0456">Lyase</keyword>
<protein>
    <submittedName>
        <fullName evidence="1">Virginiamycin B lyase</fullName>
    </submittedName>
</protein>
<dbReference type="EMBL" id="SIHI01000016">
    <property type="protein sequence ID" value="TWT49971.1"/>
    <property type="molecule type" value="Genomic_DNA"/>
</dbReference>
<evidence type="ECO:0000313" key="2">
    <source>
        <dbReference type="Proteomes" id="UP000317243"/>
    </source>
</evidence>
<dbReference type="OrthoDB" id="222110at2"/>
<organism evidence="1 2">
    <name type="scientific">Thalassoglobus neptunius</name>
    <dbReference type="NCBI Taxonomy" id="1938619"/>
    <lineage>
        <taxon>Bacteria</taxon>
        <taxon>Pseudomonadati</taxon>
        <taxon>Planctomycetota</taxon>
        <taxon>Planctomycetia</taxon>
        <taxon>Planctomycetales</taxon>
        <taxon>Planctomycetaceae</taxon>
        <taxon>Thalassoglobus</taxon>
    </lineage>
</organism>
<reference evidence="1 2" key="1">
    <citation type="submission" date="2019-02" db="EMBL/GenBank/DDBJ databases">
        <title>Deep-cultivation of Planctomycetes and their phenomic and genomic characterization uncovers novel biology.</title>
        <authorList>
            <person name="Wiegand S."/>
            <person name="Jogler M."/>
            <person name="Boedeker C."/>
            <person name="Pinto D."/>
            <person name="Vollmers J."/>
            <person name="Rivas-Marin E."/>
            <person name="Kohn T."/>
            <person name="Peeters S.H."/>
            <person name="Heuer A."/>
            <person name="Rast P."/>
            <person name="Oberbeckmann S."/>
            <person name="Bunk B."/>
            <person name="Jeske O."/>
            <person name="Meyerdierks A."/>
            <person name="Storesund J.E."/>
            <person name="Kallscheuer N."/>
            <person name="Luecker S."/>
            <person name="Lage O.M."/>
            <person name="Pohl T."/>
            <person name="Merkel B.J."/>
            <person name="Hornburger P."/>
            <person name="Mueller R.-W."/>
            <person name="Bruemmer F."/>
            <person name="Labrenz M."/>
            <person name="Spormann A.M."/>
            <person name="Op Den Camp H."/>
            <person name="Overmann J."/>
            <person name="Amann R."/>
            <person name="Jetten M.S.M."/>
            <person name="Mascher T."/>
            <person name="Medema M.H."/>
            <person name="Devos D.P."/>
            <person name="Kaster A.-K."/>
            <person name="Ovreas L."/>
            <person name="Rohde M."/>
            <person name="Galperin M.Y."/>
            <person name="Jogler C."/>
        </authorList>
    </citation>
    <scope>NUCLEOTIDE SEQUENCE [LARGE SCALE GENOMIC DNA]</scope>
    <source>
        <strain evidence="1 2">KOR42</strain>
    </source>
</reference>
<dbReference type="InterPro" id="IPR011042">
    <property type="entry name" value="6-blade_b-propeller_TolB-like"/>
</dbReference>
<dbReference type="PANTHER" id="PTHR24104">
    <property type="entry name" value="E3 UBIQUITIN-PROTEIN LIGASE NHLRC1-RELATED"/>
    <property type="match status" value="1"/>
</dbReference>
<dbReference type="Proteomes" id="UP000317243">
    <property type="component" value="Unassembled WGS sequence"/>
</dbReference>
<dbReference type="InterPro" id="IPR050952">
    <property type="entry name" value="TRIM-NHL_E3_ligases"/>
</dbReference>